<evidence type="ECO:0000313" key="4">
    <source>
        <dbReference type="Proteomes" id="UP000663829"/>
    </source>
</evidence>
<keyword evidence="1" id="KW-0378">Hydrolase</keyword>
<dbReference type="PANTHER" id="PTHR46018">
    <property type="entry name" value="ZINC PHOSPHODIESTERASE ELAC PROTEIN 1"/>
    <property type="match status" value="1"/>
</dbReference>
<dbReference type="EMBL" id="CAJOBC010009207">
    <property type="protein sequence ID" value="CAF3981936.1"/>
    <property type="molecule type" value="Genomic_DNA"/>
</dbReference>
<dbReference type="AlphaFoldDB" id="A0A814XNE7"/>
<evidence type="ECO:0000256" key="1">
    <source>
        <dbReference type="ARBA" id="ARBA00022801"/>
    </source>
</evidence>
<protein>
    <submittedName>
        <fullName evidence="2">Uncharacterized protein</fullName>
    </submittedName>
</protein>
<accession>A0A814XNE7</accession>
<dbReference type="CDD" id="cd07719">
    <property type="entry name" value="arylsulfatase_AtsA-like_MBL-fold"/>
    <property type="match status" value="1"/>
</dbReference>
<dbReference type="OrthoDB" id="527344at2759"/>
<dbReference type="SUPFAM" id="SSF56281">
    <property type="entry name" value="Metallo-hydrolase/oxidoreductase"/>
    <property type="match status" value="1"/>
</dbReference>
<dbReference type="InterPro" id="IPR036866">
    <property type="entry name" value="RibonucZ/Hydroxyglut_hydro"/>
</dbReference>
<evidence type="ECO:0000313" key="3">
    <source>
        <dbReference type="EMBL" id="CAF3981936.1"/>
    </source>
</evidence>
<dbReference type="Gene3D" id="3.60.15.10">
    <property type="entry name" value="Ribonuclease Z/Hydroxyacylglutathione hydrolase-like"/>
    <property type="match status" value="1"/>
</dbReference>
<keyword evidence="4" id="KW-1185">Reference proteome</keyword>
<dbReference type="Proteomes" id="UP000681722">
    <property type="component" value="Unassembled WGS sequence"/>
</dbReference>
<evidence type="ECO:0000313" key="2">
    <source>
        <dbReference type="EMBL" id="CAF1218336.1"/>
    </source>
</evidence>
<name>A0A814XNE7_9BILA</name>
<proteinExistence type="predicted"/>
<comment type="caution">
    <text evidence="2">The sequence shown here is derived from an EMBL/GenBank/DDBJ whole genome shotgun (WGS) entry which is preliminary data.</text>
</comment>
<dbReference type="Pfam" id="PF23023">
    <property type="entry name" value="Anti-Pycsar_Apyc1"/>
    <property type="match status" value="1"/>
</dbReference>
<dbReference type="Proteomes" id="UP000663829">
    <property type="component" value="Unassembled WGS sequence"/>
</dbReference>
<reference evidence="2" key="1">
    <citation type="submission" date="2021-02" db="EMBL/GenBank/DDBJ databases">
        <authorList>
            <person name="Nowell W R."/>
        </authorList>
    </citation>
    <scope>NUCLEOTIDE SEQUENCE</scope>
</reference>
<dbReference type="EMBL" id="CAJNOQ010009203">
    <property type="protein sequence ID" value="CAF1218336.1"/>
    <property type="molecule type" value="Genomic_DNA"/>
</dbReference>
<sequence length="306" mass="33989">MLVAFASTLESLTNGTTRLILLGTGGGPVINANRSASSQVIIINNTLYVIDSGDGVARQMKLANLKLASIRHIFITHHHSDHNADYGNLLLFMWTTGLNHQVNTYGPRPLRKMTKMFLKLSECDIKVRIKGEGRLPLKDMIKAHDIQRNNGRSRGGISRHIMEDENVRVTAALVNHPPFKTAFAYRFDSRLDNRSIVISGDTAPSDNLISLAQNADILVHEVMHLPSIEKLIAIRSGVSRIKQQLLASHTTCQQVGRIATLANVKTLVLSHLIPAEYPFLTDEQWLEAVRPYFAGKIIVGHDLLEI</sequence>
<dbReference type="InterPro" id="IPR044094">
    <property type="entry name" value="AtsA-like_MBL-fold"/>
</dbReference>
<dbReference type="GO" id="GO:0042781">
    <property type="term" value="F:3'-tRNA processing endoribonuclease activity"/>
    <property type="evidence" value="ECO:0007669"/>
    <property type="project" value="TreeGrafter"/>
</dbReference>
<organism evidence="2 4">
    <name type="scientific">Didymodactylos carnosus</name>
    <dbReference type="NCBI Taxonomy" id="1234261"/>
    <lineage>
        <taxon>Eukaryota</taxon>
        <taxon>Metazoa</taxon>
        <taxon>Spiralia</taxon>
        <taxon>Gnathifera</taxon>
        <taxon>Rotifera</taxon>
        <taxon>Eurotatoria</taxon>
        <taxon>Bdelloidea</taxon>
        <taxon>Philodinida</taxon>
        <taxon>Philodinidae</taxon>
        <taxon>Didymodactylos</taxon>
    </lineage>
</organism>
<dbReference type="PANTHER" id="PTHR46018:SF2">
    <property type="entry name" value="ZINC PHOSPHODIESTERASE ELAC PROTEIN 1"/>
    <property type="match status" value="1"/>
</dbReference>
<gene>
    <name evidence="2" type="ORF">GPM918_LOCUS24560</name>
    <name evidence="3" type="ORF">SRO942_LOCUS24564</name>
</gene>